<evidence type="ECO:0000256" key="6">
    <source>
        <dbReference type="ARBA" id="ARBA00022679"/>
    </source>
</evidence>
<evidence type="ECO:0000256" key="5">
    <source>
        <dbReference type="ARBA" id="ARBA00022567"/>
    </source>
</evidence>
<evidence type="ECO:0000256" key="10">
    <source>
        <dbReference type="ARBA" id="ARBA00047663"/>
    </source>
</evidence>
<dbReference type="PRINTS" id="PR00478">
    <property type="entry name" value="PHRIBLKINASE"/>
</dbReference>
<feature type="domain" description="Phosphoribulokinase/uridine kinase" evidence="12">
    <location>
        <begin position="25"/>
        <end position="201"/>
    </location>
</feature>
<dbReference type="GO" id="GO:0019253">
    <property type="term" value="P:reductive pentose-phosphate cycle"/>
    <property type="evidence" value="ECO:0007669"/>
    <property type="project" value="UniProtKB-KW"/>
</dbReference>
<evidence type="ECO:0000313" key="13">
    <source>
        <dbReference type="EMBL" id="CAA9270747.1"/>
    </source>
</evidence>
<dbReference type="GO" id="GO:0005524">
    <property type="term" value="F:ATP binding"/>
    <property type="evidence" value="ECO:0007669"/>
    <property type="project" value="UniProtKB-KW"/>
</dbReference>
<evidence type="ECO:0000256" key="3">
    <source>
        <dbReference type="ARBA" id="ARBA00012042"/>
    </source>
</evidence>
<name>A0A6J4J8E6_9ACTN</name>
<sequence>MPDKEMNMARAGQSNGGSVSRPIMLAIAGDSGTGKTTITAGLVEALGRERITSIGVDDYHRYDREERKGLPFTPLHPRCNYIDIMEQHLQHLALGQPILKPVYDHDTGMLGRPEYVEPRDFVIVEGLLPLHTKTSMACFDATVYLDPPEEIRIKWKLSRDTKKRGYTEEQVREDLKRREPESAEFIRPQRSKADIVVRFAPIEERGESGGDPLSATLLLRPTISHPDLTNILGDDTREAMHLKLIRDEDGRPVDALHIHSYAEPEVTKKVEQAIWDELGLDVPVPDSLGRIDPETRDEPLALTQLILLYHLIQAKQG</sequence>
<keyword evidence="6 13" id="KW-0808">Transferase</keyword>
<keyword evidence="4" id="KW-0602">Photosynthesis</keyword>
<dbReference type="SUPFAM" id="SSF52540">
    <property type="entry name" value="P-loop containing nucleoside triphosphate hydrolases"/>
    <property type="match status" value="1"/>
</dbReference>
<proteinExistence type="inferred from homology"/>
<gene>
    <name evidence="13" type="ORF">AVDCRST_MAG76-3359</name>
</gene>
<keyword evidence="9" id="KW-0067">ATP-binding</keyword>
<dbReference type="PROSITE" id="PS00567">
    <property type="entry name" value="PHOSPHORIBULOKINASE"/>
    <property type="match status" value="1"/>
</dbReference>
<dbReference type="InterPro" id="IPR027417">
    <property type="entry name" value="P-loop_NTPase"/>
</dbReference>
<keyword evidence="7" id="KW-0547">Nucleotide-binding</keyword>
<dbReference type="Gene3D" id="3.40.50.300">
    <property type="entry name" value="P-loop containing nucleotide triphosphate hydrolases"/>
    <property type="match status" value="1"/>
</dbReference>
<accession>A0A6J4J8E6</accession>
<dbReference type="EC" id="2.7.1.19" evidence="3 11"/>
<dbReference type="InterPro" id="IPR006083">
    <property type="entry name" value="PRK/URK"/>
</dbReference>
<reference evidence="13" key="1">
    <citation type="submission" date="2020-02" db="EMBL/GenBank/DDBJ databases">
        <authorList>
            <person name="Meier V. D."/>
        </authorList>
    </citation>
    <scope>NUCLEOTIDE SEQUENCE</scope>
    <source>
        <strain evidence="13">AVDCRST_MAG76</strain>
    </source>
</reference>
<comment type="similarity">
    <text evidence="2 11">Belongs to the phosphoribulokinase family.</text>
</comment>
<dbReference type="GO" id="GO:0008974">
    <property type="term" value="F:phosphoribulokinase activity"/>
    <property type="evidence" value="ECO:0007669"/>
    <property type="project" value="UniProtKB-EC"/>
</dbReference>
<evidence type="ECO:0000256" key="9">
    <source>
        <dbReference type="ARBA" id="ARBA00022840"/>
    </source>
</evidence>
<evidence type="ECO:0000256" key="11">
    <source>
        <dbReference type="RuleBase" id="RU004082"/>
    </source>
</evidence>
<dbReference type="PANTHER" id="PTHR10285">
    <property type="entry name" value="URIDINE KINASE"/>
    <property type="match status" value="1"/>
</dbReference>
<evidence type="ECO:0000256" key="8">
    <source>
        <dbReference type="ARBA" id="ARBA00022777"/>
    </source>
</evidence>
<evidence type="ECO:0000256" key="4">
    <source>
        <dbReference type="ARBA" id="ARBA00022531"/>
    </source>
</evidence>
<dbReference type="Pfam" id="PF00485">
    <property type="entry name" value="PRK"/>
    <property type="match status" value="1"/>
</dbReference>
<organism evidence="13">
    <name type="scientific">uncultured Acidimicrobiales bacterium</name>
    <dbReference type="NCBI Taxonomy" id="310071"/>
    <lineage>
        <taxon>Bacteria</taxon>
        <taxon>Bacillati</taxon>
        <taxon>Actinomycetota</taxon>
        <taxon>Acidimicrobiia</taxon>
        <taxon>Acidimicrobiales</taxon>
        <taxon>environmental samples</taxon>
    </lineage>
</organism>
<evidence type="ECO:0000259" key="12">
    <source>
        <dbReference type="Pfam" id="PF00485"/>
    </source>
</evidence>
<dbReference type="NCBIfam" id="NF005655">
    <property type="entry name" value="PRK07429.1"/>
    <property type="match status" value="1"/>
</dbReference>
<dbReference type="AlphaFoldDB" id="A0A6J4J8E6"/>
<keyword evidence="8 13" id="KW-0418">Kinase</keyword>
<evidence type="ECO:0000256" key="2">
    <source>
        <dbReference type="ARBA" id="ARBA00009719"/>
    </source>
</evidence>
<comment type="catalytic activity">
    <reaction evidence="10 11">
        <text>D-ribulose 5-phosphate + ATP = D-ribulose 1,5-bisphosphate + ADP + H(+)</text>
        <dbReference type="Rhea" id="RHEA:19365"/>
        <dbReference type="ChEBI" id="CHEBI:15378"/>
        <dbReference type="ChEBI" id="CHEBI:30616"/>
        <dbReference type="ChEBI" id="CHEBI:57870"/>
        <dbReference type="ChEBI" id="CHEBI:58121"/>
        <dbReference type="ChEBI" id="CHEBI:456216"/>
        <dbReference type="EC" id="2.7.1.19"/>
    </reaction>
</comment>
<evidence type="ECO:0000256" key="7">
    <source>
        <dbReference type="ARBA" id="ARBA00022741"/>
    </source>
</evidence>
<protein>
    <recommendedName>
        <fullName evidence="3 11">Phosphoribulokinase</fullName>
        <ecNumber evidence="3 11">2.7.1.19</ecNumber>
    </recommendedName>
</protein>
<comment type="pathway">
    <text evidence="1">Carbohydrate biosynthesis; Calvin cycle.</text>
</comment>
<dbReference type="InterPro" id="IPR006082">
    <property type="entry name" value="PRK"/>
</dbReference>
<evidence type="ECO:0000256" key="1">
    <source>
        <dbReference type="ARBA" id="ARBA00005215"/>
    </source>
</evidence>
<keyword evidence="5" id="KW-0113">Calvin cycle</keyword>
<dbReference type="EMBL" id="CADCSZ010000199">
    <property type="protein sequence ID" value="CAA9270747.1"/>
    <property type="molecule type" value="Genomic_DNA"/>
</dbReference>